<dbReference type="EMBL" id="AODQ01000045">
    <property type="protein sequence ID" value="EMR02783.1"/>
    <property type="molecule type" value="Genomic_DNA"/>
</dbReference>
<evidence type="ECO:0000256" key="1">
    <source>
        <dbReference type="ARBA" id="ARBA00022630"/>
    </source>
</evidence>
<comment type="similarity">
    <text evidence="7">Belongs to the HemG family.</text>
</comment>
<evidence type="ECO:0000256" key="2">
    <source>
        <dbReference type="ARBA" id="ARBA00022643"/>
    </source>
</evidence>
<dbReference type="OrthoDB" id="9795729at2"/>
<name>M7N2A4_9BACT</name>
<dbReference type="AlphaFoldDB" id="M7N2A4"/>
<gene>
    <name evidence="7 9" type="primary">hemG</name>
    <name evidence="9" type="ORF">ADICEAN_02058</name>
</gene>
<evidence type="ECO:0000313" key="10">
    <source>
        <dbReference type="Proteomes" id="UP000011910"/>
    </source>
</evidence>
<organism evidence="9 10">
    <name type="scientific">Cesiribacter andamanensis AMV16</name>
    <dbReference type="NCBI Taxonomy" id="1279009"/>
    <lineage>
        <taxon>Bacteria</taxon>
        <taxon>Pseudomonadati</taxon>
        <taxon>Bacteroidota</taxon>
        <taxon>Cytophagia</taxon>
        <taxon>Cytophagales</taxon>
        <taxon>Cesiribacteraceae</taxon>
        <taxon>Cesiribacter</taxon>
    </lineage>
</organism>
<keyword evidence="7" id="KW-1003">Cell membrane</keyword>
<keyword evidence="6 7" id="KW-0627">Porphyrin biosynthesis</keyword>
<dbReference type="InterPro" id="IPR052200">
    <property type="entry name" value="Protoporphyrinogen_IX_DH"/>
</dbReference>
<dbReference type="UniPathway" id="UPA00251">
    <property type="reaction ID" value="UER00324"/>
</dbReference>
<evidence type="ECO:0000256" key="7">
    <source>
        <dbReference type="HAMAP-Rule" id="MF_00853"/>
    </source>
</evidence>
<evidence type="ECO:0000256" key="5">
    <source>
        <dbReference type="ARBA" id="ARBA00023136"/>
    </source>
</evidence>
<evidence type="ECO:0000256" key="3">
    <source>
        <dbReference type="ARBA" id="ARBA00022741"/>
    </source>
</evidence>
<keyword evidence="3 7" id="KW-0547">Nucleotide-binding</keyword>
<dbReference type="NCBIfam" id="NF008316">
    <property type="entry name" value="PRK11104.1"/>
    <property type="match status" value="1"/>
</dbReference>
<dbReference type="GO" id="GO:0006782">
    <property type="term" value="P:protoporphyrinogen IX biosynthetic process"/>
    <property type="evidence" value="ECO:0007669"/>
    <property type="project" value="UniProtKB-UniRule"/>
</dbReference>
<dbReference type="Proteomes" id="UP000011910">
    <property type="component" value="Unassembled WGS sequence"/>
</dbReference>
<protein>
    <recommendedName>
        <fullName evidence="7">Protoporphyrinogen IX dehydrogenase [quinone]</fullName>
        <ecNumber evidence="7">1.3.5.3</ecNumber>
    </recommendedName>
    <alternativeName>
        <fullName evidence="7">Protoporphyrinogen IX dehydrogenase [menaquinone]</fullName>
    </alternativeName>
    <alternativeName>
        <fullName evidence="7">Protoporphyrinogen IX dehydrogenase [ubiquinone]</fullName>
    </alternativeName>
    <alternativeName>
        <fullName evidence="7">Protoporphyrinogen oxidase</fullName>
        <shortName evidence="7">PPO</shortName>
    </alternativeName>
</protein>
<dbReference type="SUPFAM" id="SSF52218">
    <property type="entry name" value="Flavoproteins"/>
    <property type="match status" value="1"/>
</dbReference>
<keyword evidence="10" id="KW-1185">Reference proteome</keyword>
<dbReference type="InterPro" id="IPR026816">
    <property type="entry name" value="Flavodoxin_dom"/>
</dbReference>
<keyword evidence="5" id="KW-0472">Membrane</keyword>
<proteinExistence type="inferred from homology"/>
<dbReference type="InterPro" id="IPR029039">
    <property type="entry name" value="Flavoprotein-like_sf"/>
</dbReference>
<comment type="catalytic activity">
    <reaction evidence="7">
        <text>protoporphyrinogen IX + 3 a ubiquinone = protoporphyrin IX + 3 a ubiquinol</text>
        <dbReference type="Rhea" id="RHEA:63936"/>
        <dbReference type="Rhea" id="RHEA-COMP:9565"/>
        <dbReference type="Rhea" id="RHEA-COMP:9566"/>
        <dbReference type="ChEBI" id="CHEBI:16389"/>
        <dbReference type="ChEBI" id="CHEBI:17976"/>
        <dbReference type="ChEBI" id="CHEBI:57306"/>
        <dbReference type="ChEBI" id="CHEBI:57307"/>
    </reaction>
</comment>
<comment type="cofactor">
    <cofactor evidence="7">
        <name>FMN</name>
        <dbReference type="ChEBI" id="CHEBI:58210"/>
    </cofactor>
    <text evidence="7">Binds 1 FMN non-covalently per subunit.</text>
</comment>
<evidence type="ECO:0000313" key="9">
    <source>
        <dbReference type="EMBL" id="EMR02783.1"/>
    </source>
</evidence>
<sequence>MDLPAPSEQVLIVYSTTDGHTRKICQRLQQGIEQAQHTVQLLSISALPEPLPSFDRIIIGASVRYGKHSKAVGEFMEAHKQLLMAKPAAFFSVNLVGRKPQKASADTNPYLKKFLLALSWRPALATVFAGRLDYPSYFLSDRLLIRLIMWMTGGPTDPATVVEYTDWKKVDEFGRKVLALPTPTGRH</sequence>
<dbReference type="GO" id="GO:0005886">
    <property type="term" value="C:plasma membrane"/>
    <property type="evidence" value="ECO:0007669"/>
    <property type="project" value="UniProtKB-SubCell"/>
</dbReference>
<dbReference type="InterPro" id="IPR044264">
    <property type="entry name" value="HemG"/>
</dbReference>
<feature type="domain" description="Flavodoxin-like" evidence="8">
    <location>
        <begin position="10"/>
        <end position="178"/>
    </location>
</feature>
<keyword evidence="1 7" id="KW-0285">Flavoprotein</keyword>
<dbReference type="Pfam" id="PF12724">
    <property type="entry name" value="Flavodoxin_5"/>
    <property type="match status" value="1"/>
</dbReference>
<dbReference type="eggNOG" id="COG4635">
    <property type="taxonomic scope" value="Bacteria"/>
</dbReference>
<comment type="function">
    <text evidence="7">Catalyzes the 6-electron oxidation of protoporphyrinogen IX to form protoporphyrin IX; under anaerobic conditions uses menaquinone as an electron acceptor, under aerobic conditions uses ubiquinone as an electron acceptor.</text>
</comment>
<dbReference type="EC" id="1.3.5.3" evidence="7"/>
<comment type="catalytic activity">
    <reaction evidence="7">
        <text>protoporphyrinogen IX + 3 a menaquinone = protoporphyrin IX + 3 a menaquinol</text>
        <dbReference type="Rhea" id="RHEA:27409"/>
        <dbReference type="Rhea" id="RHEA-COMP:9537"/>
        <dbReference type="Rhea" id="RHEA-COMP:9539"/>
        <dbReference type="ChEBI" id="CHEBI:16374"/>
        <dbReference type="ChEBI" id="CHEBI:18151"/>
        <dbReference type="ChEBI" id="CHEBI:57306"/>
        <dbReference type="ChEBI" id="CHEBI:57307"/>
        <dbReference type="EC" id="1.3.5.3"/>
    </reaction>
</comment>
<dbReference type="Gene3D" id="3.40.50.360">
    <property type="match status" value="1"/>
</dbReference>
<dbReference type="GO" id="GO:0010181">
    <property type="term" value="F:FMN binding"/>
    <property type="evidence" value="ECO:0007669"/>
    <property type="project" value="UniProtKB-UniRule"/>
</dbReference>
<evidence type="ECO:0000256" key="4">
    <source>
        <dbReference type="ARBA" id="ARBA00023002"/>
    </source>
</evidence>
<evidence type="ECO:0000259" key="8">
    <source>
        <dbReference type="PROSITE" id="PS50902"/>
    </source>
</evidence>
<dbReference type="GO" id="GO:0070819">
    <property type="term" value="F:menaquinone-dependent protoporphyrinogen oxidase activity"/>
    <property type="evidence" value="ECO:0007669"/>
    <property type="project" value="UniProtKB-UniRule"/>
</dbReference>
<reference evidence="9 10" key="1">
    <citation type="journal article" date="2013" name="Genome Announc.">
        <title>Draft Genome Sequence of Cesiribacter andamanensis Strain AMV16T, Isolated from a Soil Sample from a Mud Volcano in the Andaman Islands, India.</title>
        <authorList>
            <person name="Shivaji S."/>
            <person name="Ara S."/>
            <person name="Begum Z."/>
            <person name="Srinivas T.N."/>
            <person name="Singh A."/>
            <person name="Kumar Pinnaka A."/>
        </authorList>
    </citation>
    <scope>NUCLEOTIDE SEQUENCE [LARGE SCALE GENOMIC DNA]</scope>
    <source>
        <strain evidence="9 10">AMV16</strain>
    </source>
</reference>
<comment type="catalytic activity">
    <reaction evidence="7">
        <text>protoporphyrinogen IX + 3 a quinone = protoporphyrin IX + 3 a quinol</text>
        <dbReference type="Rhea" id="RHEA:65032"/>
        <dbReference type="ChEBI" id="CHEBI:24646"/>
        <dbReference type="ChEBI" id="CHEBI:57306"/>
        <dbReference type="ChEBI" id="CHEBI:57307"/>
        <dbReference type="ChEBI" id="CHEBI:132124"/>
        <dbReference type="EC" id="1.3.5.3"/>
    </reaction>
</comment>
<dbReference type="GO" id="GO:0004729">
    <property type="term" value="F:oxygen-dependent protoporphyrinogen oxidase activity"/>
    <property type="evidence" value="ECO:0007669"/>
    <property type="project" value="InterPro"/>
</dbReference>
<comment type="caution">
    <text evidence="9">The sequence shown here is derived from an EMBL/GenBank/DDBJ whole genome shotgun (WGS) entry which is preliminary data.</text>
</comment>
<dbReference type="InterPro" id="IPR008254">
    <property type="entry name" value="Flavodoxin/NO_synth"/>
</dbReference>
<keyword evidence="2 7" id="KW-0288">FMN</keyword>
<dbReference type="STRING" id="1279009.ADICEAN_02058"/>
<dbReference type="RefSeq" id="WP_009195451.1">
    <property type="nucleotide sequence ID" value="NZ_AODQ01000045.1"/>
</dbReference>
<evidence type="ECO:0000256" key="6">
    <source>
        <dbReference type="ARBA" id="ARBA00023244"/>
    </source>
</evidence>
<dbReference type="PROSITE" id="PS50902">
    <property type="entry name" value="FLAVODOXIN_LIKE"/>
    <property type="match status" value="1"/>
</dbReference>
<comment type="subcellular location">
    <subcellularLocation>
        <location evidence="7">Cell membrane</location>
        <topology evidence="7">Peripheral membrane protein</topology>
    </subcellularLocation>
</comment>
<dbReference type="HAMAP" id="MF_00853">
    <property type="entry name" value="HemG"/>
    <property type="match status" value="1"/>
</dbReference>
<keyword evidence="4 7" id="KW-0560">Oxidoreductase</keyword>
<dbReference type="PANTHER" id="PTHR38030">
    <property type="entry name" value="PROTOPORPHYRINOGEN IX DEHYDROGENASE [MENAQUINONE]"/>
    <property type="match status" value="1"/>
</dbReference>
<accession>M7N2A4</accession>
<dbReference type="PANTHER" id="PTHR38030:SF2">
    <property type="entry name" value="PROTOPORPHYRINOGEN IX DEHYDROGENASE [QUINONE]"/>
    <property type="match status" value="1"/>
</dbReference>
<comment type="pathway">
    <text evidence="7">Porphyrin-containing compound metabolism; protoporphyrin-IX biosynthesis; protoporphyrin-IX from protoporphyrinogen-IX: step 1/1.</text>
</comment>
<dbReference type="PATRIC" id="fig|1279009.4.peg.2086"/>